<name>E2BBT9_HARSA</name>
<sequence>MGKVRVKTAMEEYTHPTAGECASAKEGEEDSGCRGRRGTYDGVQGANQRGETGPNDLAESSQRADGAVARGEELSHPHGGIILSRDSRTTFVAAAGDHASGDQRPAIYPEEVFLRPIDRPGRPARRAAAQTRRPPRMSLTIFRLGLREAALNEKGRTAAGGDSGGDSDSNGGAGQDAIKSAEYDGC</sequence>
<dbReference type="AlphaFoldDB" id="E2BBT9"/>
<evidence type="ECO:0000256" key="1">
    <source>
        <dbReference type="SAM" id="MobiDB-lite"/>
    </source>
</evidence>
<keyword evidence="3" id="KW-1185">Reference proteome</keyword>
<gene>
    <name evidence="2" type="ORF">EAI_01793</name>
</gene>
<evidence type="ECO:0000313" key="3">
    <source>
        <dbReference type="Proteomes" id="UP000008237"/>
    </source>
</evidence>
<feature type="region of interest" description="Disordered" evidence="1">
    <location>
        <begin position="1"/>
        <end position="82"/>
    </location>
</feature>
<organism evidence="3">
    <name type="scientific">Harpegnathos saltator</name>
    <name type="common">Jerdon's jumping ant</name>
    <dbReference type="NCBI Taxonomy" id="610380"/>
    <lineage>
        <taxon>Eukaryota</taxon>
        <taxon>Metazoa</taxon>
        <taxon>Ecdysozoa</taxon>
        <taxon>Arthropoda</taxon>
        <taxon>Hexapoda</taxon>
        <taxon>Insecta</taxon>
        <taxon>Pterygota</taxon>
        <taxon>Neoptera</taxon>
        <taxon>Endopterygota</taxon>
        <taxon>Hymenoptera</taxon>
        <taxon>Apocrita</taxon>
        <taxon>Aculeata</taxon>
        <taxon>Formicoidea</taxon>
        <taxon>Formicidae</taxon>
        <taxon>Ponerinae</taxon>
        <taxon>Ponerini</taxon>
        <taxon>Harpegnathos</taxon>
    </lineage>
</organism>
<protein>
    <submittedName>
        <fullName evidence="2">Uncharacterized protein</fullName>
    </submittedName>
</protein>
<feature type="region of interest" description="Disordered" evidence="1">
    <location>
        <begin position="116"/>
        <end position="137"/>
    </location>
</feature>
<feature type="region of interest" description="Disordered" evidence="1">
    <location>
        <begin position="153"/>
        <end position="186"/>
    </location>
</feature>
<dbReference type="EMBL" id="GL447151">
    <property type="protein sequence ID" value="EFN86865.1"/>
    <property type="molecule type" value="Genomic_DNA"/>
</dbReference>
<evidence type="ECO:0000313" key="2">
    <source>
        <dbReference type="EMBL" id="EFN86865.1"/>
    </source>
</evidence>
<dbReference type="InParanoid" id="E2BBT9"/>
<proteinExistence type="predicted"/>
<dbReference type="Proteomes" id="UP000008237">
    <property type="component" value="Unassembled WGS sequence"/>
</dbReference>
<accession>E2BBT9</accession>
<reference evidence="2 3" key="1">
    <citation type="journal article" date="2010" name="Science">
        <title>Genomic comparison of the ants Camponotus floridanus and Harpegnathos saltator.</title>
        <authorList>
            <person name="Bonasio R."/>
            <person name="Zhang G."/>
            <person name="Ye C."/>
            <person name="Mutti N.S."/>
            <person name="Fang X."/>
            <person name="Qin N."/>
            <person name="Donahue G."/>
            <person name="Yang P."/>
            <person name="Li Q."/>
            <person name="Li C."/>
            <person name="Zhang P."/>
            <person name="Huang Z."/>
            <person name="Berger S.L."/>
            <person name="Reinberg D."/>
            <person name="Wang J."/>
            <person name="Liebig J."/>
        </authorList>
    </citation>
    <scope>NUCLEOTIDE SEQUENCE [LARGE SCALE GENOMIC DNA]</scope>
    <source>
        <strain evidence="2 3">R22 G/1</strain>
    </source>
</reference>